<dbReference type="SUPFAM" id="SSF160363">
    <property type="entry name" value="MTH889-like"/>
    <property type="match status" value="1"/>
</dbReference>
<dbReference type="PANTHER" id="PTHR42240:SF1">
    <property type="entry name" value="DUF211 DOMAIN-CONTAINING PROTEIN"/>
    <property type="match status" value="1"/>
</dbReference>
<evidence type="ECO:0000313" key="2">
    <source>
        <dbReference type="Proteomes" id="UP001595660"/>
    </source>
</evidence>
<gene>
    <name evidence="1" type="ORF">ACFOKC_04105</name>
</gene>
<accession>A0ABD5NC90</accession>
<dbReference type="InterPro" id="IPR003831">
    <property type="entry name" value="DUF211"/>
</dbReference>
<dbReference type="AlphaFoldDB" id="A0ABD5NC90"/>
<comment type="caution">
    <text evidence="1">The sequence shown here is derived from an EMBL/GenBank/DDBJ whole genome shotgun (WGS) entry which is preliminary data.</text>
</comment>
<dbReference type="Gene3D" id="3.30.70.1340">
    <property type="entry name" value="MTH889-like domain"/>
    <property type="match status" value="1"/>
</dbReference>
<proteinExistence type="predicted"/>
<dbReference type="Pfam" id="PF02680">
    <property type="entry name" value="DUF211"/>
    <property type="match status" value="1"/>
</dbReference>
<evidence type="ECO:0000313" key="1">
    <source>
        <dbReference type="EMBL" id="MFC3476901.1"/>
    </source>
</evidence>
<dbReference type="GeneID" id="69117179"/>
<dbReference type="InterPro" id="IPR023129">
    <property type="entry name" value="MTH889-like_dom_sf"/>
</dbReference>
<sequence>MPPVKRLVLDLLKPYDPDIVEFASKIAEADGVDGVNAAVVENDRDVQNVKLTAEGADIDPEYVADAIADLGGTVHSVDEVVCGERLVEERRTPQE</sequence>
<reference evidence="1 2" key="1">
    <citation type="journal article" date="2019" name="Int. J. Syst. Evol. Microbiol.">
        <title>The Global Catalogue of Microorganisms (GCM) 10K type strain sequencing project: providing services to taxonomists for standard genome sequencing and annotation.</title>
        <authorList>
            <consortium name="The Broad Institute Genomics Platform"/>
            <consortium name="The Broad Institute Genome Sequencing Center for Infectious Disease"/>
            <person name="Wu L."/>
            <person name="Ma J."/>
        </authorList>
    </citation>
    <scope>NUCLEOTIDE SEQUENCE [LARGE SCALE GENOMIC DNA]</scope>
    <source>
        <strain evidence="1 2">CGMCC 1.12562</strain>
    </source>
</reference>
<dbReference type="Proteomes" id="UP001595660">
    <property type="component" value="Unassembled WGS sequence"/>
</dbReference>
<dbReference type="PANTHER" id="PTHR42240">
    <property type="entry name" value="DUF211 DOMAIN-CONTAINING PROTEIN"/>
    <property type="match status" value="1"/>
</dbReference>
<protein>
    <submittedName>
        <fullName evidence="1">DUF211 domain-containing protein</fullName>
    </submittedName>
</protein>
<name>A0ABD5NC90_9EURY</name>
<dbReference type="RefSeq" id="WP_232571962.1">
    <property type="nucleotide sequence ID" value="NZ_CP089466.1"/>
</dbReference>
<dbReference type="EMBL" id="JBHRWN010000002">
    <property type="protein sequence ID" value="MFC3476901.1"/>
    <property type="molecule type" value="Genomic_DNA"/>
</dbReference>
<keyword evidence="2" id="KW-1185">Reference proteome</keyword>
<organism evidence="1 2">
    <name type="scientific">Halobacterium litoreum</name>
    <dbReference type="NCBI Taxonomy" id="2039234"/>
    <lineage>
        <taxon>Archaea</taxon>
        <taxon>Methanobacteriati</taxon>
        <taxon>Methanobacteriota</taxon>
        <taxon>Stenosarchaea group</taxon>
        <taxon>Halobacteria</taxon>
        <taxon>Halobacteriales</taxon>
        <taxon>Halobacteriaceae</taxon>
        <taxon>Halobacterium</taxon>
    </lineage>
</organism>